<organism evidence="2 3">
    <name type="scientific">Amycolatopsis arida</name>
    <dbReference type="NCBI Taxonomy" id="587909"/>
    <lineage>
        <taxon>Bacteria</taxon>
        <taxon>Bacillati</taxon>
        <taxon>Actinomycetota</taxon>
        <taxon>Actinomycetes</taxon>
        <taxon>Pseudonocardiales</taxon>
        <taxon>Pseudonocardiaceae</taxon>
        <taxon>Amycolatopsis</taxon>
    </lineage>
</organism>
<feature type="transmembrane region" description="Helical" evidence="1">
    <location>
        <begin position="92"/>
        <end position="115"/>
    </location>
</feature>
<reference evidence="3" key="1">
    <citation type="submission" date="2016-10" db="EMBL/GenBank/DDBJ databases">
        <authorList>
            <person name="Varghese N."/>
            <person name="Submissions S."/>
        </authorList>
    </citation>
    <scope>NUCLEOTIDE SEQUENCE [LARGE SCALE GENOMIC DNA]</scope>
    <source>
        <strain evidence="3">CGMCC 4.5579</strain>
    </source>
</reference>
<accession>A0A1I5YYL0</accession>
<feature type="transmembrane region" description="Helical" evidence="1">
    <location>
        <begin position="12"/>
        <end position="31"/>
    </location>
</feature>
<dbReference type="EMBL" id="FOWW01000008">
    <property type="protein sequence ID" value="SFQ49324.1"/>
    <property type="molecule type" value="Genomic_DNA"/>
</dbReference>
<evidence type="ECO:0000256" key="1">
    <source>
        <dbReference type="SAM" id="Phobius"/>
    </source>
</evidence>
<keyword evidence="3" id="KW-1185">Reference proteome</keyword>
<sequence length="123" mass="13004">MVDDASGVPGWALVVILAVQVALGVALFLTARLGASGRLRRNPYFGLRTPRSLADDAAWDHVHRKAAPVVRVAFAVVVVGTAVLVVTTGDMALFITTLLTTDVLAVVVLLVAVWIGHRDLPRG</sequence>
<feature type="transmembrane region" description="Helical" evidence="1">
    <location>
        <begin position="69"/>
        <end position="86"/>
    </location>
</feature>
<dbReference type="InterPro" id="IPR025962">
    <property type="entry name" value="SdpI/YhfL"/>
</dbReference>
<dbReference type="RefSeq" id="WP_166677793.1">
    <property type="nucleotide sequence ID" value="NZ_FOWW01000008.1"/>
</dbReference>
<name>A0A1I5YYL0_9PSEU</name>
<dbReference type="STRING" id="587909.SAMN05421810_10869"/>
<dbReference type="Pfam" id="PF13630">
    <property type="entry name" value="SdpI"/>
    <property type="match status" value="1"/>
</dbReference>
<dbReference type="Proteomes" id="UP000198727">
    <property type="component" value="Unassembled WGS sequence"/>
</dbReference>
<keyword evidence="1" id="KW-0472">Membrane</keyword>
<evidence type="ECO:0000313" key="2">
    <source>
        <dbReference type="EMBL" id="SFQ49324.1"/>
    </source>
</evidence>
<gene>
    <name evidence="2" type="ORF">SAMN05421810_10869</name>
</gene>
<protein>
    <submittedName>
        <fullName evidence="2">SdpI/YhfL protein family protein</fullName>
    </submittedName>
</protein>
<evidence type="ECO:0000313" key="3">
    <source>
        <dbReference type="Proteomes" id="UP000198727"/>
    </source>
</evidence>
<proteinExistence type="predicted"/>
<dbReference type="AlphaFoldDB" id="A0A1I5YYL0"/>
<keyword evidence="1" id="KW-0812">Transmembrane</keyword>
<keyword evidence="1" id="KW-1133">Transmembrane helix</keyword>